<dbReference type="Proteomes" id="UP000297245">
    <property type="component" value="Unassembled WGS sequence"/>
</dbReference>
<evidence type="ECO:0000313" key="7">
    <source>
        <dbReference type="EMBL" id="THU90648.1"/>
    </source>
</evidence>
<dbReference type="Pfam" id="PF13833">
    <property type="entry name" value="EF-hand_8"/>
    <property type="match status" value="1"/>
</dbReference>
<sequence>RPWNWFAAVDTGNSGRITAQELERALMNGDWSPFDIDTVKMLVSIFVMDRSGTIGFNEFARLWKYIKDWRNVFGHLDRDHSGSIDSGELREALSHFQLSAQLLNLVQRKYNPPVKSMTTGGRYQTAPAISFDRFVRACIASKQLSEAFQKLDSDRDGWIQMTYDQFMHTLLTLP</sequence>
<dbReference type="EMBL" id="ML179328">
    <property type="protein sequence ID" value="THU90648.1"/>
    <property type="molecule type" value="Genomic_DNA"/>
</dbReference>
<dbReference type="InterPro" id="IPR002048">
    <property type="entry name" value="EF_hand_dom"/>
</dbReference>
<accession>A0A4S8LPB6</accession>
<dbReference type="InterPro" id="IPR018247">
    <property type="entry name" value="EF_Hand_1_Ca_BS"/>
</dbReference>
<keyword evidence="3" id="KW-0479">Metal-binding</keyword>
<dbReference type="AlphaFoldDB" id="A0A4S8LPB6"/>
<gene>
    <name evidence="7" type="ORF">K435DRAFT_675704</name>
</gene>
<reference evidence="7 8" key="1">
    <citation type="journal article" date="2019" name="Nat. Ecol. Evol.">
        <title>Megaphylogeny resolves global patterns of mushroom evolution.</title>
        <authorList>
            <person name="Varga T."/>
            <person name="Krizsan K."/>
            <person name="Foldi C."/>
            <person name="Dima B."/>
            <person name="Sanchez-Garcia M."/>
            <person name="Sanchez-Ramirez S."/>
            <person name="Szollosi G.J."/>
            <person name="Szarkandi J.G."/>
            <person name="Papp V."/>
            <person name="Albert L."/>
            <person name="Andreopoulos W."/>
            <person name="Angelini C."/>
            <person name="Antonin V."/>
            <person name="Barry K.W."/>
            <person name="Bougher N.L."/>
            <person name="Buchanan P."/>
            <person name="Buyck B."/>
            <person name="Bense V."/>
            <person name="Catcheside P."/>
            <person name="Chovatia M."/>
            <person name="Cooper J."/>
            <person name="Damon W."/>
            <person name="Desjardin D."/>
            <person name="Finy P."/>
            <person name="Geml J."/>
            <person name="Haridas S."/>
            <person name="Hughes K."/>
            <person name="Justo A."/>
            <person name="Karasinski D."/>
            <person name="Kautmanova I."/>
            <person name="Kiss B."/>
            <person name="Kocsube S."/>
            <person name="Kotiranta H."/>
            <person name="LaButti K.M."/>
            <person name="Lechner B.E."/>
            <person name="Liimatainen K."/>
            <person name="Lipzen A."/>
            <person name="Lukacs Z."/>
            <person name="Mihaltcheva S."/>
            <person name="Morgado L.N."/>
            <person name="Niskanen T."/>
            <person name="Noordeloos M.E."/>
            <person name="Ohm R.A."/>
            <person name="Ortiz-Santana B."/>
            <person name="Ovrebo C."/>
            <person name="Racz N."/>
            <person name="Riley R."/>
            <person name="Savchenko A."/>
            <person name="Shiryaev A."/>
            <person name="Soop K."/>
            <person name="Spirin V."/>
            <person name="Szebenyi C."/>
            <person name="Tomsovsky M."/>
            <person name="Tulloss R.E."/>
            <person name="Uehling J."/>
            <person name="Grigoriev I.V."/>
            <person name="Vagvolgyi C."/>
            <person name="Papp T."/>
            <person name="Martin F.M."/>
            <person name="Miettinen O."/>
            <person name="Hibbett D.S."/>
            <person name="Nagy L.G."/>
        </authorList>
    </citation>
    <scope>NUCLEOTIDE SEQUENCE [LARGE SCALE GENOMIC DNA]</scope>
    <source>
        <strain evidence="7 8">CBS 962.96</strain>
    </source>
</reference>
<keyword evidence="4" id="KW-0677">Repeat</keyword>
<keyword evidence="5" id="KW-0106">Calcium</keyword>
<dbReference type="PANTHER" id="PTHR46212:SF3">
    <property type="entry name" value="GH27120P"/>
    <property type="match status" value="1"/>
</dbReference>
<dbReference type="PROSITE" id="PS00018">
    <property type="entry name" value="EF_HAND_1"/>
    <property type="match status" value="1"/>
</dbReference>
<organism evidence="7 8">
    <name type="scientific">Dendrothele bispora (strain CBS 962.96)</name>
    <dbReference type="NCBI Taxonomy" id="1314807"/>
    <lineage>
        <taxon>Eukaryota</taxon>
        <taxon>Fungi</taxon>
        <taxon>Dikarya</taxon>
        <taxon>Basidiomycota</taxon>
        <taxon>Agaricomycotina</taxon>
        <taxon>Agaricomycetes</taxon>
        <taxon>Agaricomycetidae</taxon>
        <taxon>Agaricales</taxon>
        <taxon>Agaricales incertae sedis</taxon>
        <taxon>Dendrothele</taxon>
    </lineage>
</organism>
<keyword evidence="8" id="KW-1185">Reference proteome</keyword>
<dbReference type="PANTHER" id="PTHR46212">
    <property type="entry name" value="PEFLIN"/>
    <property type="match status" value="1"/>
</dbReference>
<dbReference type="Pfam" id="PF13499">
    <property type="entry name" value="EF-hand_7"/>
    <property type="match status" value="1"/>
</dbReference>
<dbReference type="PROSITE" id="PS50222">
    <property type="entry name" value="EF_HAND_2"/>
    <property type="match status" value="2"/>
</dbReference>
<dbReference type="Gene3D" id="1.10.238.10">
    <property type="entry name" value="EF-hand"/>
    <property type="match status" value="1"/>
</dbReference>
<evidence type="ECO:0000256" key="5">
    <source>
        <dbReference type="ARBA" id="ARBA00022837"/>
    </source>
</evidence>
<proteinExistence type="predicted"/>
<dbReference type="InterPro" id="IPR051426">
    <property type="entry name" value="Peflin/Sorcin_CaBP"/>
</dbReference>
<dbReference type="GO" id="GO:0005509">
    <property type="term" value="F:calcium ion binding"/>
    <property type="evidence" value="ECO:0007669"/>
    <property type="project" value="InterPro"/>
</dbReference>
<feature type="domain" description="EF-hand" evidence="6">
    <location>
        <begin position="64"/>
        <end position="99"/>
    </location>
</feature>
<dbReference type="SUPFAM" id="SSF47473">
    <property type="entry name" value="EF-hand"/>
    <property type="match status" value="1"/>
</dbReference>
<dbReference type="GO" id="GO:0005737">
    <property type="term" value="C:cytoplasm"/>
    <property type="evidence" value="ECO:0007669"/>
    <property type="project" value="UniProtKB-SubCell"/>
</dbReference>
<dbReference type="OrthoDB" id="186625at2759"/>
<evidence type="ECO:0000259" key="6">
    <source>
        <dbReference type="PROSITE" id="PS50222"/>
    </source>
</evidence>
<evidence type="ECO:0000313" key="8">
    <source>
        <dbReference type="Proteomes" id="UP000297245"/>
    </source>
</evidence>
<dbReference type="InterPro" id="IPR011992">
    <property type="entry name" value="EF-hand-dom_pair"/>
</dbReference>
<evidence type="ECO:0000256" key="3">
    <source>
        <dbReference type="ARBA" id="ARBA00022723"/>
    </source>
</evidence>
<dbReference type="GO" id="GO:0048306">
    <property type="term" value="F:calcium-dependent protein binding"/>
    <property type="evidence" value="ECO:0007669"/>
    <property type="project" value="UniProtKB-ARBA"/>
</dbReference>
<dbReference type="CDD" id="cd16180">
    <property type="entry name" value="EFh_PEF_Group_I"/>
    <property type="match status" value="1"/>
</dbReference>
<evidence type="ECO:0000256" key="2">
    <source>
        <dbReference type="ARBA" id="ARBA00022490"/>
    </source>
</evidence>
<keyword evidence="2" id="KW-0963">Cytoplasm</keyword>
<protein>
    <submittedName>
        <fullName evidence="7">EF-hand</fullName>
    </submittedName>
</protein>
<feature type="domain" description="EF-hand" evidence="6">
    <location>
        <begin position="1"/>
        <end position="32"/>
    </location>
</feature>
<evidence type="ECO:0000256" key="4">
    <source>
        <dbReference type="ARBA" id="ARBA00022737"/>
    </source>
</evidence>
<dbReference type="SMART" id="SM00054">
    <property type="entry name" value="EFh"/>
    <property type="match status" value="4"/>
</dbReference>
<feature type="non-terminal residue" evidence="7">
    <location>
        <position position="1"/>
    </location>
</feature>
<name>A0A4S8LPB6_DENBC</name>
<comment type="subcellular location">
    <subcellularLocation>
        <location evidence="1">Cytoplasm</location>
    </subcellularLocation>
</comment>
<evidence type="ECO:0000256" key="1">
    <source>
        <dbReference type="ARBA" id="ARBA00004496"/>
    </source>
</evidence>